<dbReference type="EMBL" id="LZZM01000119">
    <property type="protein sequence ID" value="OOM78770.1"/>
    <property type="molecule type" value="Genomic_DNA"/>
</dbReference>
<dbReference type="InterPro" id="IPR018060">
    <property type="entry name" value="HTH_AraC"/>
</dbReference>
<dbReference type="InterPro" id="IPR020449">
    <property type="entry name" value="Tscrpt_reg_AraC-type_HTH"/>
</dbReference>
<dbReference type="InterPro" id="IPR009057">
    <property type="entry name" value="Homeodomain-like_sf"/>
</dbReference>
<evidence type="ECO:0000256" key="3">
    <source>
        <dbReference type="ARBA" id="ARBA00023163"/>
    </source>
</evidence>
<protein>
    <submittedName>
        <fullName evidence="5">Multiple antibiotic resistance protein MarA</fullName>
    </submittedName>
</protein>
<accession>A0A1S8TLZ4</accession>
<evidence type="ECO:0000259" key="4">
    <source>
        <dbReference type="PROSITE" id="PS01124"/>
    </source>
</evidence>
<dbReference type="PROSITE" id="PS01124">
    <property type="entry name" value="HTH_ARAC_FAMILY_2"/>
    <property type="match status" value="1"/>
</dbReference>
<dbReference type="GO" id="GO:0003700">
    <property type="term" value="F:DNA-binding transcription factor activity"/>
    <property type="evidence" value="ECO:0007669"/>
    <property type="project" value="InterPro"/>
</dbReference>
<gene>
    <name evidence="5" type="primary">marA_1</name>
    <name evidence="5" type="ORF">CLPUN_18180</name>
</gene>
<organism evidence="5 6">
    <name type="scientific">Clostridium puniceum</name>
    <dbReference type="NCBI Taxonomy" id="29367"/>
    <lineage>
        <taxon>Bacteria</taxon>
        <taxon>Bacillati</taxon>
        <taxon>Bacillota</taxon>
        <taxon>Clostridia</taxon>
        <taxon>Eubacteriales</taxon>
        <taxon>Clostridiaceae</taxon>
        <taxon>Clostridium</taxon>
    </lineage>
</organism>
<sequence length="265" mass="30879">MLYPFYEAKRSNETNSIQIFIVDNFSFPPHLHSYVELIYVIEGLFTVSINENTKKLQEGDIAVSFSNDIHSFNTDLSSKTMLIIFSPEIISGYLGKKINKTLENPFIEKSSIDETTISLIHILFDEFLKSNNEYIVKGLLYSILGKLDCNFKFKDNIQSYNNTIQNLLKYIESHYSKNITLESISRDLGYSKFHISRLFTKKLGYQFNEYVNRLRINMAERLLIETDMSILNISIECGFESHRNFNRVFKEFTGLTPSSFKKQNI</sequence>
<dbReference type="Gene3D" id="1.10.10.60">
    <property type="entry name" value="Homeodomain-like"/>
    <property type="match status" value="2"/>
</dbReference>
<evidence type="ECO:0000313" key="6">
    <source>
        <dbReference type="Proteomes" id="UP000190890"/>
    </source>
</evidence>
<dbReference type="PROSITE" id="PS00041">
    <property type="entry name" value="HTH_ARAC_FAMILY_1"/>
    <property type="match status" value="1"/>
</dbReference>
<evidence type="ECO:0000256" key="1">
    <source>
        <dbReference type="ARBA" id="ARBA00023015"/>
    </source>
</evidence>
<name>A0A1S8TLZ4_9CLOT</name>
<comment type="caution">
    <text evidence="5">The sequence shown here is derived from an EMBL/GenBank/DDBJ whole genome shotgun (WGS) entry which is preliminary data.</text>
</comment>
<dbReference type="Pfam" id="PF12833">
    <property type="entry name" value="HTH_18"/>
    <property type="match status" value="1"/>
</dbReference>
<evidence type="ECO:0000313" key="5">
    <source>
        <dbReference type="EMBL" id="OOM78770.1"/>
    </source>
</evidence>
<reference evidence="5 6" key="1">
    <citation type="submission" date="2016-05" db="EMBL/GenBank/DDBJ databases">
        <title>Microbial solvent formation.</title>
        <authorList>
            <person name="Poehlein A."/>
            <person name="Montoya Solano J.D."/>
            <person name="Flitsch S."/>
            <person name="Krabben P."/>
            <person name="Duerre P."/>
            <person name="Daniel R."/>
        </authorList>
    </citation>
    <scope>NUCLEOTIDE SEQUENCE [LARGE SCALE GENOMIC DNA]</scope>
    <source>
        <strain evidence="5 6">DSM 2619</strain>
    </source>
</reference>
<evidence type="ECO:0000256" key="2">
    <source>
        <dbReference type="ARBA" id="ARBA00023125"/>
    </source>
</evidence>
<dbReference type="InterPro" id="IPR037923">
    <property type="entry name" value="HTH-like"/>
</dbReference>
<dbReference type="AlphaFoldDB" id="A0A1S8TLZ4"/>
<dbReference type="RefSeq" id="WP_077846983.1">
    <property type="nucleotide sequence ID" value="NZ_LZZM01000119.1"/>
</dbReference>
<dbReference type="Gene3D" id="2.60.120.10">
    <property type="entry name" value="Jelly Rolls"/>
    <property type="match status" value="1"/>
</dbReference>
<keyword evidence="6" id="KW-1185">Reference proteome</keyword>
<keyword evidence="2" id="KW-0238">DNA-binding</keyword>
<dbReference type="SUPFAM" id="SSF46689">
    <property type="entry name" value="Homeodomain-like"/>
    <property type="match status" value="2"/>
</dbReference>
<dbReference type="PRINTS" id="PR00032">
    <property type="entry name" value="HTHARAC"/>
</dbReference>
<dbReference type="InterPro" id="IPR003313">
    <property type="entry name" value="AraC-bd"/>
</dbReference>
<dbReference type="PANTHER" id="PTHR43280">
    <property type="entry name" value="ARAC-FAMILY TRANSCRIPTIONAL REGULATOR"/>
    <property type="match status" value="1"/>
</dbReference>
<dbReference type="PANTHER" id="PTHR43280:SF28">
    <property type="entry name" value="HTH-TYPE TRANSCRIPTIONAL ACTIVATOR RHAS"/>
    <property type="match status" value="1"/>
</dbReference>
<dbReference type="SUPFAM" id="SSF51215">
    <property type="entry name" value="Regulatory protein AraC"/>
    <property type="match status" value="1"/>
</dbReference>
<keyword evidence="3" id="KW-0804">Transcription</keyword>
<proteinExistence type="predicted"/>
<dbReference type="Proteomes" id="UP000190890">
    <property type="component" value="Unassembled WGS sequence"/>
</dbReference>
<dbReference type="Pfam" id="PF02311">
    <property type="entry name" value="AraC_binding"/>
    <property type="match status" value="1"/>
</dbReference>
<dbReference type="GO" id="GO:0043565">
    <property type="term" value="F:sequence-specific DNA binding"/>
    <property type="evidence" value="ECO:0007669"/>
    <property type="project" value="InterPro"/>
</dbReference>
<dbReference type="CDD" id="cd02208">
    <property type="entry name" value="cupin_RmlC-like"/>
    <property type="match status" value="1"/>
</dbReference>
<dbReference type="InterPro" id="IPR014710">
    <property type="entry name" value="RmlC-like_jellyroll"/>
</dbReference>
<dbReference type="InterPro" id="IPR018062">
    <property type="entry name" value="HTH_AraC-typ_CS"/>
</dbReference>
<dbReference type="SMART" id="SM00342">
    <property type="entry name" value="HTH_ARAC"/>
    <property type="match status" value="1"/>
</dbReference>
<dbReference type="OrthoDB" id="9799319at2"/>
<dbReference type="STRING" id="29367.CLPUN_18180"/>
<feature type="domain" description="HTH araC/xylS-type" evidence="4">
    <location>
        <begin position="165"/>
        <end position="263"/>
    </location>
</feature>
<keyword evidence="1" id="KW-0805">Transcription regulation</keyword>